<dbReference type="EMBL" id="CP028843">
    <property type="protein sequence ID" value="AWB23042.1"/>
    <property type="molecule type" value="Genomic_DNA"/>
</dbReference>
<dbReference type="SUPFAM" id="SSF159501">
    <property type="entry name" value="EreA/ChaN-like"/>
    <property type="match status" value="1"/>
</dbReference>
<evidence type="ECO:0000313" key="2">
    <source>
        <dbReference type="EMBL" id="AWB23042.1"/>
    </source>
</evidence>
<organism evidence="2 3">
    <name type="scientific">Methylobacterium currus</name>
    <dbReference type="NCBI Taxonomy" id="2051553"/>
    <lineage>
        <taxon>Bacteria</taxon>
        <taxon>Pseudomonadati</taxon>
        <taxon>Pseudomonadota</taxon>
        <taxon>Alphaproteobacteria</taxon>
        <taxon>Hyphomicrobiales</taxon>
        <taxon>Methylobacteriaceae</taxon>
        <taxon>Methylobacterium</taxon>
    </lineage>
</organism>
<dbReference type="InterPro" id="IPR007815">
    <property type="entry name" value="Emycin_Estase"/>
</dbReference>
<dbReference type="Gene3D" id="3.40.1660.10">
    <property type="entry name" value="EreA-like (biosynthetic domain)"/>
    <property type="match status" value="1"/>
</dbReference>
<dbReference type="InterPro" id="IPR029057">
    <property type="entry name" value="PRTase-like"/>
</dbReference>
<sequence length="672" mass="73099">MRKPAFHDRADAGRALAGRLSAYASDPDVTVLALPRGGVPVAAEVARALRAPLDVFVVRKLGVPGNEELAMGAIASGGIRTLNADLVDALRIPPHAIDAVAAREQRELERRERLYRGGRAPADLRGRTVILVDDGLATGATMLAAIEAVRLRRPAHLVVAVPTASRETLARLKREADAVVCIDSPEPFRFVGASYADFAQTSDEEVRRLLGDGGAAAKPEGDADDPVPADDPALVAALRQEAIRLTGGPRDYDALMELIGEARLALLGEATHGTQDFYRERAEITKRLIREKGFGAVAIEADWPDAWRVNRYVRGESEDLDAVEALSGFRRFPTWLWRNTEMVAFVEWLRRHNATQPEEGRVGLYGIDLYSLHASMKAVVTTLAAVDPAAAAQARARYACFDRFGEDSQVYGFMTGLKLAPSCEAEVVAQLAALQRRAADSLARTGSADRDELFSAEQNASVVRTAEEYYRTMFLREVSSWNLRDTHMADCIGALIAHLGRSGRAAKVAIWAHNSHLGDARATQMGARGEINLGQLLRERHGRAVVRIGFTTYSGTVAAASDWGAPVERKRVRPALPGSHEALFHALGLGRFCLIPAPGTRAAAALHEGRLQRAIGVIYRPETERQSHYVEARLPEQFEAVLHLDETRAIEPLETGVAWEAGEVPETFPAGL</sequence>
<dbReference type="AlphaFoldDB" id="A0A2R4WNC9"/>
<dbReference type="InterPro" id="IPR052036">
    <property type="entry name" value="Hydrolase/PRTase-associated"/>
</dbReference>
<reference evidence="2 3" key="1">
    <citation type="submission" date="2018-04" db="EMBL/GenBank/DDBJ databases">
        <title>Methylobacterium sp. PR1016A genome.</title>
        <authorList>
            <person name="Park W."/>
        </authorList>
    </citation>
    <scope>NUCLEOTIDE SEQUENCE [LARGE SCALE GENOMIC DNA]</scope>
    <source>
        <strain evidence="2 3">PR1016A</strain>
    </source>
</reference>
<dbReference type="PANTHER" id="PTHR31299">
    <property type="entry name" value="ESTERASE, PUTATIVE (AFU_ORTHOLOGUE AFUA_1G05850)-RELATED"/>
    <property type="match status" value="1"/>
</dbReference>
<dbReference type="Gene3D" id="3.40.50.2020">
    <property type="match status" value="1"/>
</dbReference>
<dbReference type="PANTHER" id="PTHR31299:SF0">
    <property type="entry name" value="ESTERASE, PUTATIVE (AFU_ORTHOLOGUE AFUA_1G05850)-RELATED"/>
    <property type="match status" value="1"/>
</dbReference>
<dbReference type="Gene3D" id="3.30.1310.20">
    <property type="entry name" value="PRTase-like"/>
    <property type="match status" value="1"/>
</dbReference>
<dbReference type="Gene3D" id="3.30.1870.10">
    <property type="entry name" value="EreA-like, domain 2"/>
    <property type="match status" value="1"/>
</dbReference>
<dbReference type="CDD" id="cd14728">
    <property type="entry name" value="Ere-like"/>
    <property type="match status" value="1"/>
</dbReference>
<accession>A0A2R4WNC9</accession>
<dbReference type="OrthoDB" id="9810066at2"/>
<dbReference type="RefSeq" id="WP_099954840.1">
    <property type="nucleotide sequence ID" value="NZ_CP028843.1"/>
</dbReference>
<dbReference type="Gene3D" id="1.20.1440.30">
    <property type="entry name" value="Biosynthetic Protein domain"/>
    <property type="match status" value="1"/>
</dbReference>
<dbReference type="InterPro" id="IPR000836">
    <property type="entry name" value="PRTase_dom"/>
</dbReference>
<dbReference type="SUPFAM" id="SSF53271">
    <property type="entry name" value="PRTase-like"/>
    <property type="match status" value="1"/>
</dbReference>
<evidence type="ECO:0000259" key="1">
    <source>
        <dbReference type="Pfam" id="PF00156"/>
    </source>
</evidence>
<evidence type="ECO:0000313" key="3">
    <source>
        <dbReference type="Proteomes" id="UP000244755"/>
    </source>
</evidence>
<dbReference type="KEGG" id="mee:DA075_20815"/>
<protein>
    <recommendedName>
        <fullName evidence="1">Phosphoribosyltransferase domain-containing protein</fullName>
    </recommendedName>
</protein>
<dbReference type="Pfam" id="PF00156">
    <property type="entry name" value="Pribosyltran"/>
    <property type="match status" value="1"/>
</dbReference>
<dbReference type="CDD" id="cd06223">
    <property type="entry name" value="PRTases_typeI"/>
    <property type="match status" value="1"/>
</dbReference>
<dbReference type="GO" id="GO:0046677">
    <property type="term" value="P:response to antibiotic"/>
    <property type="evidence" value="ECO:0007669"/>
    <property type="project" value="InterPro"/>
</dbReference>
<feature type="domain" description="Phosphoribosyltransferase" evidence="1">
    <location>
        <begin position="9"/>
        <end position="182"/>
    </location>
</feature>
<keyword evidence="3" id="KW-1185">Reference proteome</keyword>
<gene>
    <name evidence="2" type="ORF">DA075_20815</name>
</gene>
<name>A0A2R4WNC9_9HYPH</name>
<dbReference type="Proteomes" id="UP000244755">
    <property type="component" value="Chromosome 1"/>
</dbReference>
<dbReference type="Pfam" id="PF05139">
    <property type="entry name" value="Erythro_esteras"/>
    <property type="match status" value="1"/>
</dbReference>
<proteinExistence type="predicted"/>